<keyword evidence="3" id="KW-1185">Reference proteome</keyword>
<dbReference type="EMBL" id="CP013265">
    <property type="protein sequence ID" value="ALR22999.1"/>
    <property type="molecule type" value="Genomic_DNA"/>
</dbReference>
<name>A0A0S3F5W2_9SPHN</name>
<keyword evidence="2" id="KW-0614">Plasmid</keyword>
<dbReference type="Proteomes" id="UP000056968">
    <property type="component" value="Plasmid pDE1"/>
</dbReference>
<dbReference type="GO" id="GO:0019867">
    <property type="term" value="C:outer membrane"/>
    <property type="evidence" value="ECO:0007669"/>
    <property type="project" value="InterPro"/>
</dbReference>
<keyword evidence="1" id="KW-1133">Transmembrane helix</keyword>
<dbReference type="InterPro" id="IPR009838">
    <property type="entry name" value="T4SS_TraL"/>
</dbReference>
<accession>A0A0S3F5W2</accession>
<dbReference type="AlphaFoldDB" id="A0A0S3F5W2"/>
<keyword evidence="1" id="KW-0812">Transmembrane</keyword>
<dbReference type="Pfam" id="PF07178">
    <property type="entry name" value="TraL"/>
    <property type="match status" value="1"/>
</dbReference>
<dbReference type="NCBIfam" id="TIGR02762">
    <property type="entry name" value="TraL_TIGR"/>
    <property type="match status" value="1"/>
</dbReference>
<organism evidence="2 3">
    <name type="scientific">Sphingobium baderi</name>
    <dbReference type="NCBI Taxonomy" id="1332080"/>
    <lineage>
        <taxon>Bacteria</taxon>
        <taxon>Pseudomonadati</taxon>
        <taxon>Pseudomonadota</taxon>
        <taxon>Alphaproteobacteria</taxon>
        <taxon>Sphingomonadales</taxon>
        <taxon>Sphingomonadaceae</taxon>
        <taxon>Sphingobium</taxon>
    </lineage>
</organism>
<reference evidence="2 3" key="1">
    <citation type="submission" date="2015-11" db="EMBL/GenBank/DDBJ databases">
        <title>A Two-component Flavoprotein Monooxygenase System MeaXY Responsible for para-Hydroxylation of 2-Methyl-6-ethylaniline and 2,6-Diethylaniline in Sphingobium baderi DE-13.</title>
        <authorList>
            <person name="Cheng M."/>
            <person name="Meng Q."/>
            <person name="Yang Y."/>
            <person name="Chu C."/>
            <person name="Yan X."/>
            <person name="He J."/>
            <person name="Li S."/>
        </authorList>
    </citation>
    <scope>NUCLEOTIDE SEQUENCE [LARGE SCALE GENOMIC DNA]</scope>
    <source>
        <strain evidence="2 3">DE-13</strain>
        <plasmid evidence="3">Plasmid pDE1</plasmid>
    </source>
</reference>
<dbReference type="KEGG" id="sbd:ATN00_21205"/>
<evidence type="ECO:0000313" key="2">
    <source>
        <dbReference type="EMBL" id="ALR22999.1"/>
    </source>
</evidence>
<evidence type="ECO:0000256" key="1">
    <source>
        <dbReference type="SAM" id="Phobius"/>
    </source>
</evidence>
<proteinExistence type="predicted"/>
<dbReference type="OrthoDB" id="7173460at2"/>
<feature type="transmembrane region" description="Helical" evidence="1">
    <location>
        <begin position="33"/>
        <end position="56"/>
    </location>
</feature>
<geneLocation type="plasmid" evidence="2 3">
    <name>pDE1</name>
</geneLocation>
<sequence length="96" mass="10835">MAADKYVIPSHLDDPELIGFWTLDEFLAMVLPFIWGILSQHIVIGIGFAFLGWWALRKAKAGRATSWLIHLAYWHLPGGFPSLRATPPSYLRLMVG</sequence>
<protein>
    <submittedName>
        <fullName evidence="2">Conjugal transfer protein TraL</fullName>
    </submittedName>
</protein>
<gene>
    <name evidence="2" type="ORF">ATN00_21205</name>
</gene>
<dbReference type="RefSeq" id="WP_008831575.1">
    <property type="nucleotide sequence ID" value="NZ_CP013265.1"/>
</dbReference>
<evidence type="ECO:0000313" key="3">
    <source>
        <dbReference type="Proteomes" id="UP000056968"/>
    </source>
</evidence>
<keyword evidence="1" id="KW-0472">Membrane</keyword>